<evidence type="ECO:0000313" key="2">
    <source>
        <dbReference type="Proteomes" id="UP000492821"/>
    </source>
</evidence>
<keyword evidence="2" id="KW-1185">Reference proteome</keyword>
<proteinExistence type="predicted"/>
<feature type="transmembrane region" description="Helical" evidence="1">
    <location>
        <begin position="62"/>
        <end position="83"/>
    </location>
</feature>
<dbReference type="AlphaFoldDB" id="A0A7E4V6P0"/>
<organism evidence="2 3">
    <name type="scientific">Panagrellus redivivus</name>
    <name type="common">Microworm</name>
    <dbReference type="NCBI Taxonomy" id="6233"/>
    <lineage>
        <taxon>Eukaryota</taxon>
        <taxon>Metazoa</taxon>
        <taxon>Ecdysozoa</taxon>
        <taxon>Nematoda</taxon>
        <taxon>Chromadorea</taxon>
        <taxon>Rhabditida</taxon>
        <taxon>Tylenchina</taxon>
        <taxon>Panagrolaimomorpha</taxon>
        <taxon>Panagrolaimoidea</taxon>
        <taxon>Panagrolaimidae</taxon>
        <taxon>Panagrellus</taxon>
    </lineage>
</organism>
<dbReference type="Proteomes" id="UP000492821">
    <property type="component" value="Unassembled WGS sequence"/>
</dbReference>
<name>A0A7E4V6P0_PANRE</name>
<keyword evidence="1" id="KW-1133">Transmembrane helix</keyword>
<evidence type="ECO:0000256" key="1">
    <source>
        <dbReference type="SAM" id="Phobius"/>
    </source>
</evidence>
<keyword evidence="1" id="KW-0812">Transmembrane</keyword>
<feature type="transmembrane region" description="Helical" evidence="1">
    <location>
        <begin position="138"/>
        <end position="156"/>
    </location>
</feature>
<feature type="transmembrane region" description="Helical" evidence="1">
    <location>
        <begin position="103"/>
        <end position="126"/>
    </location>
</feature>
<accession>A0A7E4V6P0</accession>
<protein>
    <submittedName>
        <fullName evidence="3">G_PROTEIN_RECEP_F1_2 domain-containing protein</fullName>
    </submittedName>
</protein>
<reference evidence="3" key="2">
    <citation type="submission" date="2020-10" db="UniProtKB">
        <authorList>
            <consortium name="WormBaseParasite"/>
        </authorList>
    </citation>
    <scope>IDENTIFICATION</scope>
</reference>
<dbReference type="WBParaSite" id="Pan_g17258.t1">
    <property type="protein sequence ID" value="Pan_g17258.t1"/>
    <property type="gene ID" value="Pan_g17258"/>
</dbReference>
<reference evidence="2" key="1">
    <citation type="journal article" date="2013" name="Genetics">
        <title>The draft genome and transcriptome of Panagrellus redivivus are shaped by the harsh demands of a free-living lifestyle.</title>
        <authorList>
            <person name="Srinivasan J."/>
            <person name="Dillman A.R."/>
            <person name="Macchietto M.G."/>
            <person name="Heikkinen L."/>
            <person name="Lakso M."/>
            <person name="Fracchia K.M."/>
            <person name="Antoshechkin I."/>
            <person name="Mortazavi A."/>
            <person name="Wong G."/>
            <person name="Sternberg P.W."/>
        </authorList>
    </citation>
    <scope>NUCLEOTIDE SEQUENCE [LARGE SCALE GENOMIC DNA]</scope>
    <source>
        <strain evidence="2">MT8872</strain>
    </source>
</reference>
<evidence type="ECO:0000313" key="3">
    <source>
        <dbReference type="WBParaSite" id="Pan_g17258.t1"/>
    </source>
</evidence>
<sequence length="184" mass="20558">MKSTKRGHHKNLLFWLCIIVNISISLLIGILFVIKFIPNANTDDGCASIGCLVSANTYLTSYHISNAISVINLFASMYFLLLYRKYAHTVNKAGKLSSKILNVIKFTICLDIFFDIVPTMVSVGLAFHGSVIGSYFKYFAWILFAFCGVCVNRHIYKALLINDRVSIVKTTSNMIVMSHSVNVS</sequence>
<feature type="transmembrane region" description="Helical" evidence="1">
    <location>
        <begin position="12"/>
        <end position="34"/>
    </location>
</feature>
<keyword evidence="1" id="KW-0472">Membrane</keyword>